<comment type="caution">
    <text evidence="2">The sequence shown here is derived from an EMBL/GenBank/DDBJ whole genome shotgun (WGS) entry which is preliminary data.</text>
</comment>
<proteinExistence type="predicted"/>
<reference evidence="2" key="1">
    <citation type="journal article" date="2014" name="Front. Microbiol.">
        <title>High frequency of phylogenetically diverse reductive dehalogenase-homologous genes in deep subseafloor sedimentary metagenomes.</title>
        <authorList>
            <person name="Kawai M."/>
            <person name="Futagami T."/>
            <person name="Toyoda A."/>
            <person name="Takaki Y."/>
            <person name="Nishi S."/>
            <person name="Hori S."/>
            <person name="Arai W."/>
            <person name="Tsubouchi T."/>
            <person name="Morono Y."/>
            <person name="Uchiyama I."/>
            <person name="Ito T."/>
            <person name="Fujiyama A."/>
            <person name="Inagaki F."/>
            <person name="Takami H."/>
        </authorList>
    </citation>
    <scope>NUCLEOTIDE SEQUENCE</scope>
    <source>
        <strain evidence="2">Expedition CK06-06</strain>
    </source>
</reference>
<evidence type="ECO:0000256" key="1">
    <source>
        <dbReference type="SAM" id="Phobius"/>
    </source>
</evidence>
<name>X1RAD8_9ZZZZ</name>
<accession>X1RAD8</accession>
<feature type="non-terminal residue" evidence="2">
    <location>
        <position position="1"/>
    </location>
</feature>
<sequence length="31" mass="3800">TIKNLFFLFYFFKGFILCKIIIENSDYSLNF</sequence>
<protein>
    <submittedName>
        <fullName evidence="2">Uncharacterized protein</fullName>
    </submittedName>
</protein>
<keyword evidence="1" id="KW-0472">Membrane</keyword>
<dbReference type="EMBL" id="BARW01004121">
    <property type="protein sequence ID" value="GAI60120.1"/>
    <property type="molecule type" value="Genomic_DNA"/>
</dbReference>
<feature type="transmembrane region" description="Helical" evidence="1">
    <location>
        <begin position="5"/>
        <end position="22"/>
    </location>
</feature>
<evidence type="ECO:0000313" key="2">
    <source>
        <dbReference type="EMBL" id="GAI60120.1"/>
    </source>
</evidence>
<gene>
    <name evidence="2" type="ORF">S12H4_09909</name>
</gene>
<dbReference type="AlphaFoldDB" id="X1RAD8"/>
<keyword evidence="1" id="KW-1133">Transmembrane helix</keyword>
<keyword evidence="1" id="KW-0812">Transmembrane</keyword>
<organism evidence="2">
    <name type="scientific">marine sediment metagenome</name>
    <dbReference type="NCBI Taxonomy" id="412755"/>
    <lineage>
        <taxon>unclassified sequences</taxon>
        <taxon>metagenomes</taxon>
        <taxon>ecological metagenomes</taxon>
    </lineage>
</organism>